<protein>
    <submittedName>
        <fullName evidence="1">Uncharacterized protein</fullName>
    </submittedName>
</protein>
<sequence>MKTVNGTLMCDFLDPVEIEKLRSGWTPRRGDVVVASGFTIRGLQRLLVSLVEGREEPYAEGLLDKPHLLEAAASRQGAEKYADFLAGWPGRRLFKTHELPHEVPFRWPPTEEEVQEGVAPKVAVLVSDPRYALSVTWEAMNAMNIDLPLPHGGRDFAEFIELVVRREKFTTFHKDPFSHPVAWAREAMKWPGQVRLFDVDRFASLNPREVAAACEEFADFIGVPEPASAAARLVAAIGNRPRSASLALAKDGIVDHDAILGGPLVELLGPRVQAFEAEAATLSYGTRSEYRRLLGLLKDVPMLAELAQRAIDGVKTVPPPMLCAPLKGLAAHAAGTCRVCVFALRGACHYTAEMCAFCHLEGHKKPSRPSHAKRVRHRDRLRARCRTPSLDGLSS</sequence>
<keyword evidence="2" id="KW-1185">Reference proteome</keyword>
<dbReference type="Proteomes" id="UP001189429">
    <property type="component" value="Unassembled WGS sequence"/>
</dbReference>
<organism evidence="1 2">
    <name type="scientific">Prorocentrum cordatum</name>
    <dbReference type="NCBI Taxonomy" id="2364126"/>
    <lineage>
        <taxon>Eukaryota</taxon>
        <taxon>Sar</taxon>
        <taxon>Alveolata</taxon>
        <taxon>Dinophyceae</taxon>
        <taxon>Prorocentrales</taxon>
        <taxon>Prorocentraceae</taxon>
        <taxon>Prorocentrum</taxon>
    </lineage>
</organism>
<evidence type="ECO:0000313" key="2">
    <source>
        <dbReference type="Proteomes" id="UP001189429"/>
    </source>
</evidence>
<reference evidence="1" key="1">
    <citation type="submission" date="2023-10" db="EMBL/GenBank/DDBJ databases">
        <authorList>
            <person name="Chen Y."/>
            <person name="Shah S."/>
            <person name="Dougan E. K."/>
            <person name="Thang M."/>
            <person name="Chan C."/>
        </authorList>
    </citation>
    <scope>NUCLEOTIDE SEQUENCE [LARGE SCALE GENOMIC DNA]</scope>
</reference>
<gene>
    <name evidence="1" type="ORF">PCOR1329_LOCUS37347</name>
</gene>
<dbReference type="EMBL" id="CAUYUJ010014527">
    <property type="protein sequence ID" value="CAK0842615.1"/>
    <property type="molecule type" value="Genomic_DNA"/>
</dbReference>
<evidence type="ECO:0000313" key="1">
    <source>
        <dbReference type="EMBL" id="CAK0842615.1"/>
    </source>
</evidence>
<name>A0ABN9TAX7_9DINO</name>
<comment type="caution">
    <text evidence="1">The sequence shown here is derived from an EMBL/GenBank/DDBJ whole genome shotgun (WGS) entry which is preliminary data.</text>
</comment>
<accession>A0ABN9TAX7</accession>
<proteinExistence type="predicted"/>